<organism evidence="15 16">
    <name type="scientific">Mortierella alpina</name>
    <name type="common">Oleaginous fungus</name>
    <name type="synonym">Mortierella renispora</name>
    <dbReference type="NCBI Taxonomy" id="64518"/>
    <lineage>
        <taxon>Eukaryota</taxon>
        <taxon>Fungi</taxon>
        <taxon>Fungi incertae sedis</taxon>
        <taxon>Mucoromycota</taxon>
        <taxon>Mortierellomycotina</taxon>
        <taxon>Mortierellomycetes</taxon>
        <taxon>Mortierellales</taxon>
        <taxon>Mortierellaceae</taxon>
        <taxon>Mortierella</taxon>
    </lineage>
</organism>
<proteinExistence type="predicted"/>
<feature type="region of interest" description="Disordered" evidence="11">
    <location>
        <begin position="400"/>
        <end position="597"/>
    </location>
</feature>
<keyword evidence="4 9" id="KW-0862">Zinc</keyword>
<dbReference type="CDD" id="cd12438">
    <property type="entry name" value="RRM_CNOT4"/>
    <property type="match status" value="1"/>
</dbReference>
<dbReference type="InterPro" id="IPR039515">
    <property type="entry name" value="NOT4_mRING-HC-C4C4"/>
</dbReference>
<feature type="compositionally biased region" description="Low complexity" evidence="11">
    <location>
        <begin position="888"/>
        <end position="918"/>
    </location>
</feature>
<keyword evidence="5 8" id="KW-0694">RNA-binding</keyword>
<gene>
    <name evidence="15" type="ORF">KVV02_008174</name>
</gene>
<dbReference type="InterPro" id="IPR035979">
    <property type="entry name" value="RBD_domain_sf"/>
</dbReference>
<evidence type="ECO:0000256" key="9">
    <source>
        <dbReference type="PROSITE-ProRule" id="PRU00723"/>
    </source>
</evidence>
<evidence type="ECO:0000256" key="11">
    <source>
        <dbReference type="SAM" id="MobiDB-lite"/>
    </source>
</evidence>
<evidence type="ECO:0000256" key="8">
    <source>
        <dbReference type="PROSITE-ProRule" id="PRU00176"/>
    </source>
</evidence>
<comment type="subcellular location">
    <subcellularLocation>
        <location evidence="1">Nucleus</location>
    </subcellularLocation>
</comment>
<feature type="region of interest" description="Disordered" evidence="11">
    <location>
        <begin position="817"/>
        <end position="942"/>
    </location>
</feature>
<dbReference type="PROSITE" id="PS50089">
    <property type="entry name" value="ZF_RING_2"/>
    <property type="match status" value="1"/>
</dbReference>
<keyword evidence="6 10" id="KW-0175">Coiled coil</keyword>
<dbReference type="GO" id="GO:0016567">
    <property type="term" value="P:protein ubiquitination"/>
    <property type="evidence" value="ECO:0007669"/>
    <property type="project" value="TreeGrafter"/>
</dbReference>
<dbReference type="GO" id="GO:0030014">
    <property type="term" value="C:CCR4-NOT complex"/>
    <property type="evidence" value="ECO:0007669"/>
    <property type="project" value="InterPro"/>
</dbReference>
<evidence type="ECO:0000256" key="6">
    <source>
        <dbReference type="ARBA" id="ARBA00023054"/>
    </source>
</evidence>
<feature type="compositionally biased region" description="Low complexity" evidence="11">
    <location>
        <begin position="1203"/>
        <end position="1219"/>
    </location>
</feature>
<feature type="compositionally biased region" description="Low complexity" evidence="11">
    <location>
        <begin position="400"/>
        <end position="428"/>
    </location>
</feature>
<evidence type="ECO:0000256" key="3">
    <source>
        <dbReference type="ARBA" id="ARBA00022771"/>
    </source>
</evidence>
<evidence type="ECO:0000259" key="13">
    <source>
        <dbReference type="PROSITE" id="PS50102"/>
    </source>
</evidence>
<comment type="caution">
    <text evidence="15">The sequence shown here is derived from an EMBL/GenBank/DDBJ whole genome shotgun (WGS) entry which is preliminary data.</text>
</comment>
<keyword evidence="3 9" id="KW-0863">Zinc-finger</keyword>
<dbReference type="GO" id="GO:0008270">
    <property type="term" value="F:zinc ion binding"/>
    <property type="evidence" value="ECO:0007669"/>
    <property type="project" value="UniProtKB-KW"/>
</dbReference>
<evidence type="ECO:0000256" key="7">
    <source>
        <dbReference type="ARBA" id="ARBA00023242"/>
    </source>
</evidence>
<feature type="compositionally biased region" description="Polar residues" evidence="11">
    <location>
        <begin position="830"/>
        <end position="849"/>
    </location>
</feature>
<feature type="compositionally biased region" description="Low complexity" evidence="11">
    <location>
        <begin position="321"/>
        <end position="335"/>
    </location>
</feature>
<dbReference type="SUPFAM" id="SSF57850">
    <property type="entry name" value="RING/U-box"/>
    <property type="match status" value="1"/>
</dbReference>
<dbReference type="SUPFAM" id="SSF54928">
    <property type="entry name" value="RNA-binding domain, RBD"/>
    <property type="match status" value="1"/>
</dbReference>
<dbReference type="InterPro" id="IPR003954">
    <property type="entry name" value="RRM_euk-type"/>
</dbReference>
<feature type="compositionally biased region" description="Polar residues" evidence="11">
    <location>
        <begin position="586"/>
        <end position="597"/>
    </location>
</feature>
<dbReference type="Proteomes" id="UP000717515">
    <property type="component" value="Unassembled WGS sequence"/>
</dbReference>
<feature type="region of interest" description="Disordered" evidence="11">
    <location>
        <begin position="240"/>
        <end position="357"/>
    </location>
</feature>
<accession>A0A9P7ZXY0</accession>
<feature type="region of interest" description="Disordered" evidence="11">
    <location>
        <begin position="1203"/>
        <end position="1265"/>
    </location>
</feature>
<dbReference type="InterPro" id="IPR000571">
    <property type="entry name" value="Znf_CCCH"/>
</dbReference>
<dbReference type="InterPro" id="IPR012677">
    <property type="entry name" value="Nucleotide-bd_a/b_plait_sf"/>
</dbReference>
<dbReference type="CDD" id="cd16618">
    <property type="entry name" value="mRING-HC-C4C4_CNOT4"/>
    <property type="match status" value="1"/>
</dbReference>
<dbReference type="SMART" id="SM00361">
    <property type="entry name" value="RRM_1"/>
    <property type="match status" value="1"/>
</dbReference>
<evidence type="ECO:0000256" key="10">
    <source>
        <dbReference type="SAM" id="Coils"/>
    </source>
</evidence>
<evidence type="ECO:0000313" key="16">
    <source>
        <dbReference type="Proteomes" id="UP000717515"/>
    </source>
</evidence>
<dbReference type="GO" id="GO:0004842">
    <property type="term" value="F:ubiquitin-protein transferase activity"/>
    <property type="evidence" value="ECO:0007669"/>
    <property type="project" value="InterPro"/>
</dbReference>
<name>A0A9P7ZXY0_MORAP</name>
<dbReference type="PROSITE" id="PS50103">
    <property type="entry name" value="ZF_C3H1"/>
    <property type="match status" value="1"/>
</dbReference>
<feature type="zinc finger region" description="C3H1-type" evidence="9">
    <location>
        <begin position="192"/>
        <end position="219"/>
    </location>
</feature>
<keyword evidence="2 9" id="KW-0479">Metal-binding</keyword>
<feature type="domain" description="C3H1-type" evidence="14">
    <location>
        <begin position="192"/>
        <end position="219"/>
    </location>
</feature>
<feature type="compositionally biased region" description="Polar residues" evidence="11">
    <location>
        <begin position="1178"/>
        <end position="1188"/>
    </location>
</feature>
<feature type="compositionally biased region" description="Low complexity" evidence="11">
    <location>
        <begin position="752"/>
        <end position="762"/>
    </location>
</feature>
<feature type="coiled-coil region" evidence="10">
    <location>
        <begin position="71"/>
        <end position="98"/>
    </location>
</feature>
<dbReference type="PANTHER" id="PTHR12603:SF0">
    <property type="entry name" value="CCR4-NOT TRANSCRIPTION COMPLEX SUBUNIT 4"/>
    <property type="match status" value="1"/>
</dbReference>
<dbReference type="Pfam" id="PF14570">
    <property type="entry name" value="zf-RING_4"/>
    <property type="match status" value="1"/>
</dbReference>
<feature type="region of interest" description="Disordered" evidence="11">
    <location>
        <begin position="672"/>
        <end position="701"/>
    </location>
</feature>
<evidence type="ECO:0000256" key="4">
    <source>
        <dbReference type="ARBA" id="ARBA00022833"/>
    </source>
</evidence>
<dbReference type="PROSITE" id="PS50102">
    <property type="entry name" value="RRM"/>
    <property type="match status" value="1"/>
</dbReference>
<dbReference type="InterPro" id="IPR039780">
    <property type="entry name" value="Mot2"/>
</dbReference>
<feature type="compositionally biased region" description="Basic and acidic residues" evidence="11">
    <location>
        <begin position="449"/>
        <end position="584"/>
    </location>
</feature>
<evidence type="ECO:0000256" key="2">
    <source>
        <dbReference type="ARBA" id="ARBA00022723"/>
    </source>
</evidence>
<evidence type="ECO:0008006" key="17">
    <source>
        <dbReference type="Google" id="ProtNLM"/>
    </source>
</evidence>
<evidence type="ECO:0000256" key="1">
    <source>
        <dbReference type="ARBA" id="ARBA00004123"/>
    </source>
</evidence>
<sequence>MMSDEEDFDCPLCMEELDISDRNFRPCPCGYQICRFCWHHIKEDLNGRCPACRRVYSEETVEFTPISADELALIKNEKKAKEREKKEIEAMNRKHLSNMRVVQKSLVYVIGLPSKLANDEHTLRQNEYFGQYGKIAKVVINRRNAPMPSGGSSPGQASVGVYITYVRKEDAAKAIAAIDGSVWDGKILRASYGTTKYCTYYLRGMSCQNPGCMYLHEPGEDADSYSKEDLAVGKHHLQEHTGSYDPYSHKPVSLGRPPLASHGSSSSLTPRPKPATVPSYQSASNSMSDWPAPGGDRGNHDDKEEEGSALPATASWAKIGSNPSTPTLHSSLPSSRKSEGPPPLRSKGSTTSIITGIVVNNGKRKELNYTKDGSIIESPVVHSPTPAEALAIEAAAKQQMLQEQRQLQEQQRKQQQLLQRQQEAEQQAEILNQKLRKQRQLEQEQEQQELQKQKQQQEMEHKMQKQKEKEQQKKELLRQEQLQREKEQQEKIQREQELKEENERKEKERQEQEQRAKDRREKELLEQERLEKERQEQELLQKEQEAKEERERKEKEAKEEQERRELEEGREQEERERKEKEDRLAQQPTLSLGSFSFNPDASLSTLPTAFGNGVPAAPLGTEASGPFGLDTFAALSNLPLTPTHYTGSFNPFSLEDEPLMRRSMVLPARQFLDDSDYDPTTGRNRPVGPPIPGKPRQTSRFGFAMDDQYGDALPRDNHPTQMPTDRTVTRDSFRALFPNVNVSFGQPDGPMSQQQQQQQQQHEQQHEQRQQQQQSQPPSMYRTPLLHRQELAPSNGLWAGTDSHDSYQRSMNQLNMDPMLTAPSSRMADYQQQMPMQSHHGPTQQQQLPRSGPPGLSRNSLTPTMVKLPPPGLESLNRNEYGGWSNTHQQQQQQHQQHQHQMQFLPPHQQEQQQRSQQTSRLNSWTGGNHQMPPHAGARNSQDNAQDFFGAFLKAAAASPSNQSVSVPSTPGLPNSMTFQDPAIMSVRMSSSGVARPSPVEALQQPPMGSSAYPGAHPMGPDASSFMNDGAYSSMLQQFGLGARRMDQQHYSPLNKPANLSMDGYPPAAFGAGESPLLNTINSAAAARSAKVKSDLLMGLNAGIRPDRLSMKDQQPTTSTASLSEEHNSMLNSLNGGLRTSSGAGGNSPNFNFGNMFGSAGNGGGSGFAGPGGDYSGRPSSQYESMSMNGGYGIGNNGLNSPMHSMPMAVSSSMSASVSGPPPGLGMPSGSKINSNSHNEGSGDVGGHSNADNGNEPYMMSGGGENSGHGMASYLNNNANNKPMDITSMMSALDFFGPGSSAKSNMHNGGGGHWPSMANGIFLLGNMYGRCRGTS</sequence>
<evidence type="ECO:0000259" key="14">
    <source>
        <dbReference type="PROSITE" id="PS50103"/>
    </source>
</evidence>
<dbReference type="InterPro" id="IPR000504">
    <property type="entry name" value="RRM_dom"/>
</dbReference>
<dbReference type="InterPro" id="IPR013083">
    <property type="entry name" value="Znf_RING/FYVE/PHD"/>
</dbReference>
<dbReference type="Gene3D" id="3.30.40.10">
    <property type="entry name" value="Zinc/RING finger domain, C3HC4 (zinc finger)"/>
    <property type="match status" value="1"/>
</dbReference>
<feature type="region of interest" description="Disordered" evidence="11">
    <location>
        <begin position="1170"/>
        <end position="1189"/>
    </location>
</feature>
<keyword evidence="7" id="KW-0539">Nucleus</keyword>
<reference evidence="15" key="1">
    <citation type="submission" date="2021-07" db="EMBL/GenBank/DDBJ databases">
        <title>Draft genome of Mortierella alpina, strain LL118, isolated from an aspen leaf litter sample.</title>
        <authorList>
            <person name="Yang S."/>
            <person name="Vinatzer B.A."/>
        </authorList>
    </citation>
    <scope>NUCLEOTIDE SEQUENCE</scope>
    <source>
        <strain evidence="15">LL118</strain>
    </source>
</reference>
<dbReference type="InterPro" id="IPR034261">
    <property type="entry name" value="CNOT4_RRM"/>
</dbReference>
<feature type="compositionally biased region" description="Polar residues" evidence="11">
    <location>
        <begin position="278"/>
        <end position="288"/>
    </location>
</feature>
<feature type="domain" description="RING-type" evidence="12">
    <location>
        <begin position="10"/>
        <end position="53"/>
    </location>
</feature>
<protein>
    <recommendedName>
        <fullName evidence="17">CCR4-NOT transcription complex subunit 4</fullName>
    </recommendedName>
</protein>
<evidence type="ECO:0000256" key="5">
    <source>
        <dbReference type="ARBA" id="ARBA00022884"/>
    </source>
</evidence>
<feature type="domain" description="RRM" evidence="13">
    <location>
        <begin position="105"/>
        <end position="195"/>
    </location>
</feature>
<feature type="region of interest" description="Disordered" evidence="11">
    <location>
        <begin position="740"/>
        <end position="779"/>
    </location>
</feature>
<feature type="compositionally biased region" description="Polar residues" evidence="11">
    <location>
        <begin position="919"/>
        <end position="929"/>
    </location>
</feature>
<dbReference type="GO" id="GO:0003723">
    <property type="term" value="F:RNA binding"/>
    <property type="evidence" value="ECO:0007669"/>
    <property type="project" value="UniProtKB-UniRule"/>
</dbReference>
<evidence type="ECO:0000313" key="15">
    <source>
        <dbReference type="EMBL" id="KAG9320329.1"/>
    </source>
</evidence>
<dbReference type="EMBL" id="JAIFTL010000301">
    <property type="protein sequence ID" value="KAG9320329.1"/>
    <property type="molecule type" value="Genomic_DNA"/>
</dbReference>
<dbReference type="PANTHER" id="PTHR12603">
    <property type="entry name" value="CCR4-NOT TRANSCRIPTION COMPLEX RELATED"/>
    <property type="match status" value="1"/>
</dbReference>
<dbReference type="Gene3D" id="3.30.70.330">
    <property type="match status" value="1"/>
</dbReference>
<evidence type="ECO:0000259" key="12">
    <source>
        <dbReference type="PROSITE" id="PS50089"/>
    </source>
</evidence>
<dbReference type="GO" id="GO:0005634">
    <property type="term" value="C:nucleus"/>
    <property type="evidence" value="ECO:0007669"/>
    <property type="project" value="UniProtKB-SubCell"/>
</dbReference>
<dbReference type="FunFam" id="3.30.40.10:FF:000006">
    <property type="entry name" value="CCR4-NOT transcription complex subunit 4"/>
    <property type="match status" value="1"/>
</dbReference>
<dbReference type="InterPro" id="IPR001841">
    <property type="entry name" value="Znf_RING"/>
</dbReference>